<evidence type="ECO:0000313" key="2">
    <source>
        <dbReference type="Proteomes" id="UP001234178"/>
    </source>
</evidence>
<name>A0ABQ9ZR41_9CRUS</name>
<gene>
    <name evidence="1" type="ORF">OUZ56_030376</name>
</gene>
<sequence>MNGTLNNRCYHQSSTCRWFHDMSLNPLKALAIITFLNAIHFHDEMLRRASRSYNRKRTASARALDTGRRSTGMPQCPNRAIQSITAQQLWMPCILLRGVKHSPFMINAKIDIMLLLMNDRHSNELFMN</sequence>
<proteinExistence type="predicted"/>
<keyword evidence="2" id="KW-1185">Reference proteome</keyword>
<evidence type="ECO:0000313" key="1">
    <source>
        <dbReference type="EMBL" id="KAK4015395.1"/>
    </source>
</evidence>
<dbReference type="Proteomes" id="UP001234178">
    <property type="component" value="Unassembled WGS sequence"/>
</dbReference>
<protein>
    <submittedName>
        <fullName evidence="1">Uncharacterized protein</fullName>
    </submittedName>
</protein>
<organism evidence="1 2">
    <name type="scientific">Daphnia magna</name>
    <dbReference type="NCBI Taxonomy" id="35525"/>
    <lineage>
        <taxon>Eukaryota</taxon>
        <taxon>Metazoa</taxon>
        <taxon>Ecdysozoa</taxon>
        <taxon>Arthropoda</taxon>
        <taxon>Crustacea</taxon>
        <taxon>Branchiopoda</taxon>
        <taxon>Diplostraca</taxon>
        <taxon>Cladocera</taxon>
        <taxon>Anomopoda</taxon>
        <taxon>Daphniidae</taxon>
        <taxon>Daphnia</taxon>
    </lineage>
</organism>
<accession>A0ABQ9ZR41</accession>
<dbReference type="EMBL" id="JAOYFB010000005">
    <property type="protein sequence ID" value="KAK4015395.1"/>
    <property type="molecule type" value="Genomic_DNA"/>
</dbReference>
<reference evidence="1 2" key="1">
    <citation type="journal article" date="2023" name="Nucleic Acids Res.">
        <title>The hologenome of Daphnia magna reveals possible DNA methylation and microbiome-mediated evolution of the host genome.</title>
        <authorList>
            <person name="Chaturvedi A."/>
            <person name="Li X."/>
            <person name="Dhandapani V."/>
            <person name="Marshall H."/>
            <person name="Kissane S."/>
            <person name="Cuenca-Cambronero M."/>
            <person name="Asole G."/>
            <person name="Calvet F."/>
            <person name="Ruiz-Romero M."/>
            <person name="Marangio P."/>
            <person name="Guigo R."/>
            <person name="Rago D."/>
            <person name="Mirbahai L."/>
            <person name="Eastwood N."/>
            <person name="Colbourne J.K."/>
            <person name="Zhou J."/>
            <person name="Mallon E."/>
            <person name="Orsini L."/>
        </authorList>
    </citation>
    <scope>NUCLEOTIDE SEQUENCE [LARGE SCALE GENOMIC DNA]</scope>
    <source>
        <strain evidence="1">LRV0_1</strain>
    </source>
</reference>
<comment type="caution">
    <text evidence="1">The sequence shown here is derived from an EMBL/GenBank/DDBJ whole genome shotgun (WGS) entry which is preliminary data.</text>
</comment>